<reference evidence="11 12" key="1">
    <citation type="submission" date="2021-06" db="EMBL/GenBank/DDBJ databases">
        <title>Caerostris extrusa draft genome.</title>
        <authorList>
            <person name="Kono N."/>
            <person name="Arakawa K."/>
        </authorList>
    </citation>
    <scope>NUCLEOTIDE SEQUENCE [LARGE SCALE GENOMIC DNA]</scope>
</reference>
<keyword evidence="4" id="KW-1003">Cell membrane</keyword>
<keyword evidence="6 10" id="KW-1133">Transmembrane helix</keyword>
<evidence type="ECO:0000256" key="6">
    <source>
        <dbReference type="ARBA" id="ARBA00022989"/>
    </source>
</evidence>
<evidence type="ECO:0000256" key="7">
    <source>
        <dbReference type="ARBA" id="ARBA00023136"/>
    </source>
</evidence>
<dbReference type="GO" id="GO:0015250">
    <property type="term" value="F:water channel activity"/>
    <property type="evidence" value="ECO:0007669"/>
    <property type="project" value="TreeGrafter"/>
</dbReference>
<keyword evidence="3 8" id="KW-0813">Transport</keyword>
<dbReference type="EMBL" id="BPLR01010826">
    <property type="protein sequence ID" value="GIY42265.1"/>
    <property type="molecule type" value="Genomic_DNA"/>
</dbReference>
<sequence length="376" mass="40550">MERSGREKAGDFSPATGKTAAPGEESQIHVAQGSGNFHGADCQSLSPGIKRRGWTVMASSNDLYSIPESRKLSAPSNVYSPVETMRRYMDSLPQDLSLKEELTDQHFWKAVRTEFLATLLLTVLGCGSCLRWKAPPTDHDQITMAIVELRVALAFGLAVATLVQCVGQVSGGHMNPAVTVALLVTRHISVARSAAYVLAQCLGGLAGAGILYGLTPQGQRLNAGLGATEPAVGVAASEAFGMEFMASVVVVITVLSNMDPQRTEMGCKSLSIGFSYVVGHLMAFPYTGASFNPARSFGPAIVTNTWRLHWIYWVAPVLGGIIGGVTYDYTQEYHPQQTLRRSFRKKGGITARDQIQRDLSALSNNETDISQDHCRL</sequence>
<keyword evidence="7 10" id="KW-0472">Membrane</keyword>
<dbReference type="PANTHER" id="PTHR19139:SF199">
    <property type="entry name" value="MIP17260P"/>
    <property type="match status" value="1"/>
</dbReference>
<feature type="transmembrane region" description="Helical" evidence="10">
    <location>
        <begin position="270"/>
        <end position="290"/>
    </location>
</feature>
<dbReference type="PROSITE" id="PS00221">
    <property type="entry name" value="MIP"/>
    <property type="match status" value="1"/>
</dbReference>
<dbReference type="Pfam" id="PF00230">
    <property type="entry name" value="MIP"/>
    <property type="match status" value="1"/>
</dbReference>
<evidence type="ECO:0000256" key="9">
    <source>
        <dbReference type="SAM" id="MobiDB-lite"/>
    </source>
</evidence>
<evidence type="ECO:0000256" key="2">
    <source>
        <dbReference type="ARBA" id="ARBA00006175"/>
    </source>
</evidence>
<dbReference type="InterPro" id="IPR034294">
    <property type="entry name" value="Aquaporin_transptr"/>
</dbReference>
<accession>A0AAV4T831</accession>
<dbReference type="AlphaFoldDB" id="A0AAV4T831"/>
<evidence type="ECO:0000313" key="11">
    <source>
        <dbReference type="EMBL" id="GIY42265.1"/>
    </source>
</evidence>
<dbReference type="NCBIfam" id="TIGR00861">
    <property type="entry name" value="MIP"/>
    <property type="match status" value="1"/>
</dbReference>
<feature type="transmembrane region" description="Helical" evidence="10">
    <location>
        <begin position="234"/>
        <end position="258"/>
    </location>
</feature>
<evidence type="ECO:0000256" key="8">
    <source>
        <dbReference type="RuleBase" id="RU000477"/>
    </source>
</evidence>
<keyword evidence="12" id="KW-1185">Reference proteome</keyword>
<dbReference type="PRINTS" id="PR00783">
    <property type="entry name" value="MINTRINSICP"/>
</dbReference>
<comment type="caution">
    <text evidence="11">The sequence shown here is derived from an EMBL/GenBank/DDBJ whole genome shotgun (WGS) entry which is preliminary data.</text>
</comment>
<name>A0AAV4T831_CAEEX</name>
<feature type="compositionally biased region" description="Basic and acidic residues" evidence="9">
    <location>
        <begin position="1"/>
        <end position="10"/>
    </location>
</feature>
<evidence type="ECO:0000256" key="5">
    <source>
        <dbReference type="ARBA" id="ARBA00022692"/>
    </source>
</evidence>
<evidence type="ECO:0000313" key="12">
    <source>
        <dbReference type="Proteomes" id="UP001054945"/>
    </source>
</evidence>
<dbReference type="Gene3D" id="1.20.1080.10">
    <property type="entry name" value="Glycerol uptake facilitator protein"/>
    <property type="match status" value="1"/>
</dbReference>
<dbReference type="PANTHER" id="PTHR19139">
    <property type="entry name" value="AQUAPORIN TRANSPORTER"/>
    <property type="match status" value="1"/>
</dbReference>
<protein>
    <submittedName>
        <fullName evidence="11">Aquaporin-4</fullName>
    </submittedName>
</protein>
<dbReference type="InterPro" id="IPR022357">
    <property type="entry name" value="MIP_CS"/>
</dbReference>
<evidence type="ECO:0000256" key="1">
    <source>
        <dbReference type="ARBA" id="ARBA00004651"/>
    </source>
</evidence>
<comment type="subcellular location">
    <subcellularLocation>
        <location evidence="1">Cell membrane</location>
        <topology evidence="1">Multi-pass membrane protein</topology>
    </subcellularLocation>
</comment>
<dbReference type="CDD" id="cd00333">
    <property type="entry name" value="MIP"/>
    <property type="match status" value="1"/>
</dbReference>
<proteinExistence type="inferred from homology"/>
<comment type="similarity">
    <text evidence="2 8">Belongs to the MIP/aquaporin (TC 1.A.8) family.</text>
</comment>
<evidence type="ECO:0000256" key="4">
    <source>
        <dbReference type="ARBA" id="ARBA00022475"/>
    </source>
</evidence>
<dbReference type="InterPro" id="IPR000425">
    <property type="entry name" value="MIP"/>
</dbReference>
<keyword evidence="5 8" id="KW-0812">Transmembrane</keyword>
<dbReference type="SUPFAM" id="SSF81338">
    <property type="entry name" value="Aquaporin-like"/>
    <property type="match status" value="1"/>
</dbReference>
<dbReference type="GO" id="GO:0005886">
    <property type="term" value="C:plasma membrane"/>
    <property type="evidence" value="ECO:0007669"/>
    <property type="project" value="UniProtKB-SubCell"/>
</dbReference>
<dbReference type="Proteomes" id="UP001054945">
    <property type="component" value="Unassembled WGS sequence"/>
</dbReference>
<evidence type="ECO:0000256" key="10">
    <source>
        <dbReference type="SAM" id="Phobius"/>
    </source>
</evidence>
<dbReference type="InterPro" id="IPR023271">
    <property type="entry name" value="Aquaporin-like"/>
</dbReference>
<organism evidence="11 12">
    <name type="scientific">Caerostris extrusa</name>
    <name type="common">Bark spider</name>
    <name type="synonym">Caerostris bankana</name>
    <dbReference type="NCBI Taxonomy" id="172846"/>
    <lineage>
        <taxon>Eukaryota</taxon>
        <taxon>Metazoa</taxon>
        <taxon>Ecdysozoa</taxon>
        <taxon>Arthropoda</taxon>
        <taxon>Chelicerata</taxon>
        <taxon>Arachnida</taxon>
        <taxon>Araneae</taxon>
        <taxon>Araneomorphae</taxon>
        <taxon>Entelegynae</taxon>
        <taxon>Araneoidea</taxon>
        <taxon>Araneidae</taxon>
        <taxon>Caerostris</taxon>
    </lineage>
</organism>
<feature type="transmembrane region" description="Helical" evidence="10">
    <location>
        <begin position="194"/>
        <end position="214"/>
    </location>
</feature>
<gene>
    <name evidence="11" type="primary">Aqp4</name>
    <name evidence="11" type="ORF">CEXT_699621</name>
</gene>
<evidence type="ECO:0000256" key="3">
    <source>
        <dbReference type="ARBA" id="ARBA00022448"/>
    </source>
</evidence>
<feature type="transmembrane region" description="Helical" evidence="10">
    <location>
        <begin position="310"/>
        <end position="330"/>
    </location>
</feature>
<feature type="region of interest" description="Disordered" evidence="9">
    <location>
        <begin position="1"/>
        <end position="26"/>
    </location>
</feature>